<organism evidence="2 3">
    <name type="scientific">Pomacea canaliculata</name>
    <name type="common">Golden apple snail</name>
    <dbReference type="NCBI Taxonomy" id="400727"/>
    <lineage>
        <taxon>Eukaryota</taxon>
        <taxon>Metazoa</taxon>
        <taxon>Spiralia</taxon>
        <taxon>Lophotrochozoa</taxon>
        <taxon>Mollusca</taxon>
        <taxon>Gastropoda</taxon>
        <taxon>Caenogastropoda</taxon>
        <taxon>Architaenioglossa</taxon>
        <taxon>Ampullarioidea</taxon>
        <taxon>Ampullariidae</taxon>
        <taxon>Pomacea</taxon>
    </lineage>
</organism>
<dbReference type="PANTHER" id="PTHR24024:SF18">
    <property type="entry name" value="SHORT-CHAIN COLLAGEN C4-LIKE"/>
    <property type="match status" value="1"/>
</dbReference>
<protein>
    <submittedName>
        <fullName evidence="2">Uncharacterized protein</fullName>
    </submittedName>
</protein>
<dbReference type="Proteomes" id="UP000245119">
    <property type="component" value="Linkage Group LG8"/>
</dbReference>
<evidence type="ECO:0000256" key="1">
    <source>
        <dbReference type="SAM" id="MobiDB-lite"/>
    </source>
</evidence>
<keyword evidence="3" id="KW-1185">Reference proteome</keyword>
<dbReference type="OrthoDB" id="6267266at2759"/>
<evidence type="ECO:0000313" key="3">
    <source>
        <dbReference type="Proteomes" id="UP000245119"/>
    </source>
</evidence>
<reference evidence="2 3" key="1">
    <citation type="submission" date="2018-04" db="EMBL/GenBank/DDBJ databases">
        <title>The genome of golden apple snail Pomacea canaliculata provides insight into stress tolerance and invasive adaptation.</title>
        <authorList>
            <person name="Liu C."/>
            <person name="Liu B."/>
            <person name="Ren Y."/>
            <person name="Zhang Y."/>
            <person name="Wang H."/>
            <person name="Li S."/>
            <person name="Jiang F."/>
            <person name="Yin L."/>
            <person name="Zhang G."/>
            <person name="Qian W."/>
            <person name="Fan W."/>
        </authorList>
    </citation>
    <scope>NUCLEOTIDE SEQUENCE [LARGE SCALE GENOMIC DNA]</scope>
    <source>
        <strain evidence="2">SZHN2017</strain>
        <tissue evidence="2">Muscle</tissue>
    </source>
</reference>
<gene>
    <name evidence="2" type="ORF">C0Q70_13439</name>
</gene>
<dbReference type="InterPro" id="IPR051077">
    <property type="entry name" value="Ca-dependent_lectin"/>
</dbReference>
<accession>A0A2T7NX97</accession>
<dbReference type="GO" id="GO:0005615">
    <property type="term" value="C:extracellular space"/>
    <property type="evidence" value="ECO:0007669"/>
    <property type="project" value="TreeGrafter"/>
</dbReference>
<dbReference type="EMBL" id="PZQS01000008">
    <property type="protein sequence ID" value="PVD25779.1"/>
    <property type="molecule type" value="Genomic_DNA"/>
</dbReference>
<dbReference type="AlphaFoldDB" id="A0A2T7NX97"/>
<proteinExistence type="predicted"/>
<sequence>MSRGNLELRTKINRQPSQCGSFTPGYLEGSSGNTEQKWRPNSYHERFDFIDDQVRQLLQLLRNGNEKEQESLLLLEKAANNLEAVQKVLRYNVNSGSRACESVCRTKVIILKERLSSLANDVAALRSSVESGRRLTGSVFTRWGNSTCPPTSERVYWGYAGGPLWTHTGSGSNLLCLPSNPVYDDLQRTSCGPSTVYGVEYHVCPDPKHFSDAVCAVCRSEHATTIMIPATNVCPPTWTKEYTGHVMAGYGDYKASSDYVCIDDSMEVRAGGGQGLDSQRLYYTISMCGSLPCPPYQNEKILTCVVCSK</sequence>
<name>A0A2T7NX97_POMCA</name>
<feature type="region of interest" description="Disordered" evidence="1">
    <location>
        <begin position="18"/>
        <end position="38"/>
    </location>
</feature>
<evidence type="ECO:0000313" key="2">
    <source>
        <dbReference type="EMBL" id="PVD25779.1"/>
    </source>
</evidence>
<dbReference type="PANTHER" id="PTHR24024">
    <property type="entry name" value="PULMONARY SURFACTANT-ASSOCIATED PROTEIN A"/>
    <property type="match status" value="1"/>
</dbReference>
<comment type="caution">
    <text evidence="2">The sequence shown here is derived from an EMBL/GenBank/DDBJ whole genome shotgun (WGS) entry which is preliminary data.</text>
</comment>